<reference evidence="1" key="1">
    <citation type="journal article" date="2012" name="Proc. Natl. Acad. Sci. U.S.A.">
        <title>Antigenic diversity is generated by distinct evolutionary mechanisms in African trypanosome species.</title>
        <authorList>
            <person name="Jackson A.P."/>
            <person name="Berry A."/>
            <person name="Aslett M."/>
            <person name="Allison H.C."/>
            <person name="Burton P."/>
            <person name="Vavrova-Anderson J."/>
            <person name="Brown R."/>
            <person name="Browne H."/>
            <person name="Corton N."/>
            <person name="Hauser H."/>
            <person name="Gamble J."/>
            <person name="Gilderthorp R."/>
            <person name="Marcello L."/>
            <person name="McQuillan J."/>
            <person name="Otto T.D."/>
            <person name="Quail M.A."/>
            <person name="Sanders M.J."/>
            <person name="van Tonder A."/>
            <person name="Ginger M.L."/>
            <person name="Field M.C."/>
            <person name="Barry J.D."/>
            <person name="Hertz-Fowler C."/>
            <person name="Berriman M."/>
        </authorList>
    </citation>
    <scope>NUCLEOTIDE SEQUENCE</scope>
    <source>
        <strain evidence="1">IL3000</strain>
    </source>
</reference>
<protein>
    <submittedName>
        <fullName evidence="1">Uncharacterized protein TCIL3000_4_3640</fullName>
    </submittedName>
</protein>
<dbReference type="AlphaFoldDB" id="G0ULK7"/>
<dbReference type="EMBL" id="HE575317">
    <property type="protein sequence ID" value="CCC90262.1"/>
    <property type="molecule type" value="Genomic_DNA"/>
</dbReference>
<dbReference type="PANTHER" id="PTHR13271:SF136">
    <property type="entry name" value="SET DOMAIN-CONTAINING PROTEIN"/>
    <property type="match status" value="1"/>
</dbReference>
<sequence length="692" mass="77329">MPFSFFFWFRVPLQLRLLRLVQFLEAKVRLCQMFVVLKIFLTLCISFFSFYFKKRQSRACANLFARQPMHGYGGAALRHILVDRVSSVVLLSVQKRKLHVPSRLLLLSSSPGATRPFSANGRRDEPRSMGSSIDFTDSATSCTESVGRAQSSETARHQAELAGMGVTVRAGGQKPAAVHLATFADVIPLDQTAPPPLKQKPKFSFLSDPSERTLLGAASVHEVPNNAPKPLLPMWASSLTSPQLGKQRIRVENWISTDSMGTVPDEHLHGFLSWLCERIGSTSHTKLWDELSHNVEFHLRSQYSRGVVARKSFCPGDVIFSIPLRAAPRRHPSGVTDDSAGDRPLWGLTLTSEVLQSHSMAAQRRVVPTYARIESIVGQRKSSFDPIPHPLFVEQLHLALLLACERAEGENSPLFPYLRLLAPFDDDFIRELHLGVLDPPTHLEYTDHCGRFTHYMRQLHKEWTEDYRTSCTVESNDAESSAFLSAGCNIPTTEHDVITTSEGLPSSKLGRLPPPTMDDLTWALRIVLSRQRLLPLRQHLRHTEGACTEEKLQQRQGPWARLLSTLHLGLMDKVFGVVDHARLNANSFDPRTIAAIVPVVDMLQHPPGGVANTVCCIERIQSLDNDVGDHLKGGDAGSSTMCAVLRAKDFVDEGDELTLLYPRCYSLSYTLYRFGFLPLRRRSDDAADADMQ</sequence>
<dbReference type="PANTHER" id="PTHR13271">
    <property type="entry name" value="UNCHARACTERIZED PUTATIVE METHYLTRANSFERASE"/>
    <property type="match status" value="1"/>
</dbReference>
<dbReference type="InterPro" id="IPR050600">
    <property type="entry name" value="SETD3_SETD6_MTase"/>
</dbReference>
<organism evidence="1">
    <name type="scientific">Trypanosoma congolense (strain IL3000)</name>
    <dbReference type="NCBI Taxonomy" id="1068625"/>
    <lineage>
        <taxon>Eukaryota</taxon>
        <taxon>Discoba</taxon>
        <taxon>Euglenozoa</taxon>
        <taxon>Kinetoplastea</taxon>
        <taxon>Metakinetoplastina</taxon>
        <taxon>Trypanosomatida</taxon>
        <taxon>Trypanosomatidae</taxon>
        <taxon>Trypanosoma</taxon>
        <taxon>Nannomonas</taxon>
    </lineage>
</organism>
<name>G0ULK7_TRYCI</name>
<dbReference type="SUPFAM" id="SSF82199">
    <property type="entry name" value="SET domain"/>
    <property type="match status" value="1"/>
</dbReference>
<dbReference type="VEuPathDB" id="TriTrypDB:TcIL3000_4_3640"/>
<proteinExistence type="predicted"/>
<dbReference type="GO" id="GO:0005634">
    <property type="term" value="C:nucleus"/>
    <property type="evidence" value="ECO:0007669"/>
    <property type="project" value="TreeGrafter"/>
</dbReference>
<dbReference type="Gene3D" id="3.90.1410.10">
    <property type="entry name" value="set domain protein methyltransferase, domain 1"/>
    <property type="match status" value="1"/>
</dbReference>
<evidence type="ECO:0000313" key="1">
    <source>
        <dbReference type="EMBL" id="CCC90262.1"/>
    </source>
</evidence>
<dbReference type="InterPro" id="IPR046341">
    <property type="entry name" value="SET_dom_sf"/>
</dbReference>
<dbReference type="GO" id="GO:0016279">
    <property type="term" value="F:protein-lysine N-methyltransferase activity"/>
    <property type="evidence" value="ECO:0007669"/>
    <property type="project" value="TreeGrafter"/>
</dbReference>
<accession>G0ULK7</accession>
<gene>
    <name evidence="1" type="ORF">TCIL3000_4_3640</name>
</gene>